<accession>A0A381XA11</accession>
<sequence length="266" mass="29334">MKQVSHISLPIYFILGLLLVFTPFTNLSAQDEEDDSVEEIFWGDEEEDEGLDEEFDFDEELGDEDLEGFEFEEDFGEDEGFEEDFGDDEEFDDEEFDDEFAEDFEEPEESVAEAAERLGYTLNIVGASPGFASHQLRTYNSGMNFRASFEFPMLLQMGPVRFRLGAEVGTFKFTNYKPIGGTYSGVHVTGVLSFPAGPGQVRLGAGMVGSGFGVIAENSYGFAVGNALDIRIGLRSTTAFNVTDDKKNKLGTVGWLDGILVLGVSL</sequence>
<proteinExistence type="predicted"/>
<organism evidence="1">
    <name type="scientific">marine metagenome</name>
    <dbReference type="NCBI Taxonomy" id="408172"/>
    <lineage>
        <taxon>unclassified sequences</taxon>
        <taxon>metagenomes</taxon>
        <taxon>ecological metagenomes</taxon>
    </lineage>
</organism>
<evidence type="ECO:0000313" key="1">
    <source>
        <dbReference type="EMBL" id="SVA61027.1"/>
    </source>
</evidence>
<protein>
    <submittedName>
        <fullName evidence="1">Uncharacterized protein</fullName>
    </submittedName>
</protein>
<name>A0A381XA11_9ZZZZ</name>
<dbReference type="EMBL" id="UINC01014280">
    <property type="protein sequence ID" value="SVA61027.1"/>
    <property type="molecule type" value="Genomic_DNA"/>
</dbReference>
<dbReference type="AlphaFoldDB" id="A0A381XA11"/>
<gene>
    <name evidence="1" type="ORF">METZ01_LOCUS113881</name>
</gene>
<reference evidence="1" key="1">
    <citation type="submission" date="2018-05" db="EMBL/GenBank/DDBJ databases">
        <authorList>
            <person name="Lanie J.A."/>
            <person name="Ng W.-L."/>
            <person name="Kazmierczak K.M."/>
            <person name="Andrzejewski T.M."/>
            <person name="Davidsen T.M."/>
            <person name="Wayne K.J."/>
            <person name="Tettelin H."/>
            <person name="Glass J.I."/>
            <person name="Rusch D."/>
            <person name="Podicherti R."/>
            <person name="Tsui H.-C.T."/>
            <person name="Winkler M.E."/>
        </authorList>
    </citation>
    <scope>NUCLEOTIDE SEQUENCE</scope>
</reference>